<dbReference type="SUPFAM" id="SSF52374">
    <property type="entry name" value="Nucleotidylyl transferase"/>
    <property type="match status" value="1"/>
</dbReference>
<comment type="similarity">
    <text evidence="10">Belongs to the class-I aminoacyl-tRNA synthetase family.</text>
</comment>
<evidence type="ECO:0000259" key="11">
    <source>
        <dbReference type="Pfam" id="PF09334"/>
    </source>
</evidence>
<dbReference type="InterPro" id="IPR001412">
    <property type="entry name" value="aa-tRNA-synth_I_CS"/>
</dbReference>
<evidence type="ECO:0000256" key="9">
    <source>
        <dbReference type="ARBA" id="ARBA00030904"/>
    </source>
</evidence>
<dbReference type="PROSITE" id="PS00178">
    <property type="entry name" value="AA_TRNA_LIGASE_I"/>
    <property type="match status" value="1"/>
</dbReference>
<evidence type="ECO:0000256" key="2">
    <source>
        <dbReference type="ARBA" id="ARBA00012838"/>
    </source>
</evidence>
<name>A0ABS3VZM0_MICEH</name>
<keyword evidence="8 10" id="KW-0030">Aminoacyl-tRNA synthetase</keyword>
<evidence type="ECO:0000256" key="4">
    <source>
        <dbReference type="ARBA" id="ARBA00022598"/>
    </source>
</evidence>
<feature type="domain" description="Methionyl/Leucyl tRNA synthetase" evidence="11">
    <location>
        <begin position="154"/>
        <end position="368"/>
    </location>
</feature>
<organism evidence="12 13">
    <name type="scientific">Micromonospora echinofusca</name>
    <dbReference type="NCBI Taxonomy" id="47858"/>
    <lineage>
        <taxon>Bacteria</taxon>
        <taxon>Bacillati</taxon>
        <taxon>Actinomycetota</taxon>
        <taxon>Actinomycetes</taxon>
        <taxon>Micromonosporales</taxon>
        <taxon>Micromonosporaceae</taxon>
        <taxon>Micromonospora</taxon>
    </lineage>
</organism>
<accession>A0ABS3VZM0</accession>
<dbReference type="InterPro" id="IPR033911">
    <property type="entry name" value="MetRS_core"/>
</dbReference>
<dbReference type="Pfam" id="PF09334">
    <property type="entry name" value="tRNA-synt_1g"/>
    <property type="match status" value="2"/>
</dbReference>
<protein>
    <recommendedName>
        <fullName evidence="2">methionine--tRNA ligase</fullName>
        <ecNumber evidence="2">6.1.1.10</ecNumber>
    </recommendedName>
    <alternativeName>
        <fullName evidence="9">Methionyl-tRNA synthetase</fullName>
    </alternativeName>
</protein>
<reference evidence="12 13" key="1">
    <citation type="submission" date="2019-12" db="EMBL/GenBank/DDBJ databases">
        <title>Whole genome sequencing of endophytic Actinobacterium Micromonospora sp. MPMI6T.</title>
        <authorList>
            <person name="Evv R."/>
            <person name="Podile A.R."/>
        </authorList>
    </citation>
    <scope>NUCLEOTIDE SEQUENCE [LARGE SCALE GENOMIC DNA]</scope>
    <source>
        <strain evidence="12 13">MPMI6</strain>
    </source>
</reference>
<proteinExistence type="inferred from homology"/>
<dbReference type="Gene3D" id="3.40.50.620">
    <property type="entry name" value="HUPs"/>
    <property type="match status" value="1"/>
</dbReference>
<sequence>MTTDDRFYVTTAIPYVNAAPHLGHALELVQADVLARHRRLRGQPVRFLTGTDDNALKNVTAARAAGVDVRSFVDRNAARFAALRDPLALSFDDFVRTSVDVRHVAGVTRLWRECAAAGDFYRRRYAGRYCVGCEQFYREAELVDGRCPEHLVAPEAVAEENWFFRLSRYTDRLRDVLETGQVRVEPAARRNEVLAFVRAGLADFSVSRPAARAGGWGIPVPDDPDQVVYVWWDALTNYVTALGYGTDAPDYQRWWVDSAERVHVVGKGIVRFHAVYWLALLLSAGLPLPTAVFVHDYLTVDGAKLSKSAATAVDPTELVDRYGVDAVRWWLLRDVARVGDTDFTVDRLVQRADGDLANGLGNLVNRTLTLVHRYRAGRVPGATPTGAATRLVEAYTGLADRIDHALRDVDFRAATGALWSVVDEGNRLVEAERPWELARAEHAGDGTAGPRLDSVLAVLVGACRALATELAPFLPTGAARLRDQLLSGDRVGQPHPAFPRLS</sequence>
<dbReference type="GO" id="GO:0004825">
    <property type="term" value="F:methionine-tRNA ligase activity"/>
    <property type="evidence" value="ECO:0007669"/>
    <property type="project" value="UniProtKB-EC"/>
</dbReference>
<dbReference type="PRINTS" id="PR01041">
    <property type="entry name" value="TRNASYNTHMET"/>
</dbReference>
<keyword evidence="6 10" id="KW-0067">ATP-binding</keyword>
<comment type="subcellular location">
    <subcellularLocation>
        <location evidence="1">Cytoplasm</location>
    </subcellularLocation>
</comment>
<dbReference type="InterPro" id="IPR015413">
    <property type="entry name" value="Methionyl/Leucyl_tRNA_Synth"/>
</dbReference>
<feature type="domain" description="Methionyl/Leucyl tRNA synthetase" evidence="11">
    <location>
        <begin position="7"/>
        <end position="149"/>
    </location>
</feature>
<evidence type="ECO:0000256" key="7">
    <source>
        <dbReference type="ARBA" id="ARBA00022917"/>
    </source>
</evidence>
<evidence type="ECO:0000256" key="5">
    <source>
        <dbReference type="ARBA" id="ARBA00022741"/>
    </source>
</evidence>
<dbReference type="PANTHER" id="PTHR43326:SF1">
    <property type="entry name" value="METHIONINE--TRNA LIGASE, MITOCHONDRIAL"/>
    <property type="match status" value="1"/>
</dbReference>
<dbReference type="InterPro" id="IPR023457">
    <property type="entry name" value="Met-tRNA_synth_2"/>
</dbReference>
<dbReference type="SUPFAM" id="SSF47323">
    <property type="entry name" value="Anticodon-binding domain of a subclass of class I aminoacyl-tRNA synthetases"/>
    <property type="match status" value="1"/>
</dbReference>
<dbReference type="PANTHER" id="PTHR43326">
    <property type="entry name" value="METHIONYL-TRNA SYNTHETASE"/>
    <property type="match status" value="1"/>
</dbReference>
<evidence type="ECO:0000313" key="13">
    <source>
        <dbReference type="Proteomes" id="UP000823521"/>
    </source>
</evidence>
<keyword evidence="4 10" id="KW-0436">Ligase</keyword>
<evidence type="ECO:0000256" key="8">
    <source>
        <dbReference type="ARBA" id="ARBA00023146"/>
    </source>
</evidence>
<keyword evidence="3" id="KW-0963">Cytoplasm</keyword>
<keyword evidence="13" id="KW-1185">Reference proteome</keyword>
<evidence type="ECO:0000313" key="12">
    <source>
        <dbReference type="EMBL" id="MBO4209967.1"/>
    </source>
</evidence>
<evidence type="ECO:0000256" key="6">
    <source>
        <dbReference type="ARBA" id="ARBA00022840"/>
    </source>
</evidence>
<dbReference type="RefSeq" id="WP_208817039.1">
    <property type="nucleotide sequence ID" value="NZ_WVUH01000381.1"/>
</dbReference>
<evidence type="ECO:0000256" key="3">
    <source>
        <dbReference type="ARBA" id="ARBA00022490"/>
    </source>
</evidence>
<dbReference type="InterPro" id="IPR041872">
    <property type="entry name" value="Anticodon_Met"/>
</dbReference>
<evidence type="ECO:0000256" key="1">
    <source>
        <dbReference type="ARBA" id="ARBA00004496"/>
    </source>
</evidence>
<keyword evidence="7 10" id="KW-0648">Protein biosynthesis</keyword>
<keyword evidence="5 10" id="KW-0547">Nucleotide-binding</keyword>
<comment type="caution">
    <text evidence="12">The sequence shown here is derived from an EMBL/GenBank/DDBJ whole genome shotgun (WGS) entry which is preliminary data.</text>
</comment>
<dbReference type="Proteomes" id="UP000823521">
    <property type="component" value="Unassembled WGS sequence"/>
</dbReference>
<dbReference type="CDD" id="cd07957">
    <property type="entry name" value="Anticodon_Ia_Met"/>
    <property type="match status" value="1"/>
</dbReference>
<gene>
    <name evidence="12" type="ORF">GSF22_28830</name>
</gene>
<dbReference type="Gene3D" id="2.170.220.10">
    <property type="match status" value="1"/>
</dbReference>
<dbReference type="InterPro" id="IPR009080">
    <property type="entry name" value="tRNAsynth_Ia_anticodon-bd"/>
</dbReference>
<dbReference type="CDD" id="cd00814">
    <property type="entry name" value="MetRS_core"/>
    <property type="match status" value="1"/>
</dbReference>
<dbReference type="EMBL" id="WVUH01000381">
    <property type="protein sequence ID" value="MBO4209967.1"/>
    <property type="molecule type" value="Genomic_DNA"/>
</dbReference>
<dbReference type="InterPro" id="IPR014729">
    <property type="entry name" value="Rossmann-like_a/b/a_fold"/>
</dbReference>
<dbReference type="Gene3D" id="1.10.730.10">
    <property type="entry name" value="Isoleucyl-tRNA Synthetase, Domain 1"/>
    <property type="match status" value="1"/>
</dbReference>
<evidence type="ECO:0000256" key="10">
    <source>
        <dbReference type="RuleBase" id="RU363039"/>
    </source>
</evidence>
<dbReference type="EC" id="6.1.1.10" evidence="2"/>